<gene>
    <name evidence="2" type="ORF">GCM10011400_24350</name>
</gene>
<sequence>MWLSPPFAQASADEANKGNKPPGLAASFNIRNCYTPSVFDAQQIRPHAAVAARSFSYLMSFSTREFTK</sequence>
<feature type="region of interest" description="Disordered" evidence="1">
    <location>
        <begin position="1"/>
        <end position="21"/>
    </location>
</feature>
<dbReference type="Proteomes" id="UP000602004">
    <property type="component" value="Unassembled WGS sequence"/>
</dbReference>
<protein>
    <submittedName>
        <fullName evidence="2">Uncharacterized protein</fullName>
    </submittedName>
</protein>
<reference evidence="3" key="1">
    <citation type="journal article" date="2019" name="Int. J. Syst. Evol. Microbiol.">
        <title>The Global Catalogue of Microorganisms (GCM) 10K type strain sequencing project: providing services to taxonomists for standard genome sequencing and annotation.</title>
        <authorList>
            <consortium name="The Broad Institute Genomics Platform"/>
            <consortium name="The Broad Institute Genome Sequencing Center for Infectious Disease"/>
            <person name="Wu L."/>
            <person name="Ma J."/>
        </authorList>
    </citation>
    <scope>NUCLEOTIDE SEQUENCE [LARGE SCALE GENOMIC DNA]</scope>
    <source>
        <strain evidence="3">CGMCC 1.15103</strain>
    </source>
</reference>
<keyword evidence="3" id="KW-1185">Reference proteome</keyword>
<name>A0ABQ1MCD0_9BURK</name>
<proteinExistence type="predicted"/>
<evidence type="ECO:0000313" key="2">
    <source>
        <dbReference type="EMBL" id="GGC36806.1"/>
    </source>
</evidence>
<accession>A0ABQ1MCD0</accession>
<dbReference type="EMBL" id="BMHL01000003">
    <property type="protein sequence ID" value="GGC36806.1"/>
    <property type="molecule type" value="Genomic_DNA"/>
</dbReference>
<comment type="caution">
    <text evidence="2">The sequence shown here is derived from an EMBL/GenBank/DDBJ whole genome shotgun (WGS) entry which is preliminary data.</text>
</comment>
<organism evidence="2 3">
    <name type="scientific">Paraburkholderia caffeinilytica</name>
    <dbReference type="NCBI Taxonomy" id="1761016"/>
    <lineage>
        <taxon>Bacteria</taxon>
        <taxon>Pseudomonadati</taxon>
        <taxon>Pseudomonadota</taxon>
        <taxon>Betaproteobacteria</taxon>
        <taxon>Burkholderiales</taxon>
        <taxon>Burkholderiaceae</taxon>
        <taxon>Paraburkholderia</taxon>
    </lineage>
</organism>
<evidence type="ECO:0000313" key="3">
    <source>
        <dbReference type="Proteomes" id="UP000602004"/>
    </source>
</evidence>
<evidence type="ECO:0000256" key="1">
    <source>
        <dbReference type="SAM" id="MobiDB-lite"/>
    </source>
</evidence>